<accession>A0A382CFM7</accession>
<reference evidence="1" key="1">
    <citation type="submission" date="2018-05" db="EMBL/GenBank/DDBJ databases">
        <authorList>
            <person name="Lanie J.A."/>
            <person name="Ng W.-L."/>
            <person name="Kazmierczak K.M."/>
            <person name="Andrzejewski T.M."/>
            <person name="Davidsen T.M."/>
            <person name="Wayne K.J."/>
            <person name="Tettelin H."/>
            <person name="Glass J.I."/>
            <person name="Rusch D."/>
            <person name="Podicherti R."/>
            <person name="Tsui H.-C.T."/>
            <person name="Winkler M.E."/>
        </authorList>
    </citation>
    <scope>NUCLEOTIDE SEQUENCE</scope>
</reference>
<gene>
    <name evidence="1" type="ORF">METZ01_LOCUS177750</name>
</gene>
<organism evidence="1">
    <name type="scientific">marine metagenome</name>
    <dbReference type="NCBI Taxonomy" id="408172"/>
    <lineage>
        <taxon>unclassified sequences</taxon>
        <taxon>metagenomes</taxon>
        <taxon>ecological metagenomes</taxon>
    </lineage>
</organism>
<dbReference type="Gene3D" id="3.40.50.150">
    <property type="entry name" value="Vaccinia Virus protein VP39"/>
    <property type="match status" value="1"/>
</dbReference>
<sequence>MTYFKPSPRFVFGGAPRLREWLNQLSSIHKINEKDSKIFVADNLITIARVVGFLEEEKFANLANQIFASDELHASIIWRVHVLAWAMNHCRNLTGDFIEFGCYDAKVAKFLIEYNELKDFDKTFFLYDIFDNPPTEKGPKHSPKLYAEVRDMLSSYNFVNIIKGLLPKSFEENIPERISFVHMDLNSAETEIALLKLFFDRIVPGGILILDDFGQTAYKEQHDQETDFFKNIDYSVVELPTGQGMVIKR</sequence>
<proteinExistence type="predicted"/>
<dbReference type="EMBL" id="UINC01034287">
    <property type="protein sequence ID" value="SVB24896.1"/>
    <property type="molecule type" value="Genomic_DNA"/>
</dbReference>
<dbReference type="AlphaFoldDB" id="A0A382CFM7"/>
<protein>
    <submittedName>
        <fullName evidence="1">Uncharacterized protein</fullName>
    </submittedName>
</protein>
<name>A0A382CFM7_9ZZZZ</name>
<evidence type="ECO:0000313" key="1">
    <source>
        <dbReference type="EMBL" id="SVB24896.1"/>
    </source>
</evidence>
<dbReference type="InterPro" id="IPR029063">
    <property type="entry name" value="SAM-dependent_MTases_sf"/>
</dbReference>